<feature type="signal peptide" evidence="8">
    <location>
        <begin position="1"/>
        <end position="24"/>
    </location>
</feature>
<evidence type="ECO:0000313" key="11">
    <source>
        <dbReference type="Proteomes" id="UP000271010"/>
    </source>
</evidence>
<evidence type="ECO:0000259" key="9">
    <source>
        <dbReference type="PROSITE" id="PS51007"/>
    </source>
</evidence>
<evidence type="ECO:0000256" key="6">
    <source>
        <dbReference type="PROSITE-ProRule" id="PRU00433"/>
    </source>
</evidence>
<organism evidence="10 11">
    <name type="scientific">Rufibacter immobilis</name>
    <dbReference type="NCBI Taxonomy" id="1348778"/>
    <lineage>
        <taxon>Bacteria</taxon>
        <taxon>Pseudomonadati</taxon>
        <taxon>Bacteroidota</taxon>
        <taxon>Cytophagia</taxon>
        <taxon>Cytophagales</taxon>
        <taxon>Hymenobacteraceae</taxon>
        <taxon>Rufibacter</taxon>
    </lineage>
</organism>
<accession>A0A3M9MRU3</accession>
<evidence type="ECO:0000313" key="10">
    <source>
        <dbReference type="EMBL" id="RNI28209.1"/>
    </source>
</evidence>
<evidence type="ECO:0000256" key="8">
    <source>
        <dbReference type="SAM" id="SignalP"/>
    </source>
</evidence>
<dbReference type="InterPro" id="IPR008168">
    <property type="entry name" value="Cyt_C_IC"/>
</dbReference>
<evidence type="ECO:0000256" key="1">
    <source>
        <dbReference type="ARBA" id="ARBA00022448"/>
    </source>
</evidence>
<evidence type="ECO:0000256" key="4">
    <source>
        <dbReference type="ARBA" id="ARBA00022982"/>
    </source>
</evidence>
<evidence type="ECO:0000256" key="7">
    <source>
        <dbReference type="SAM" id="Phobius"/>
    </source>
</evidence>
<keyword evidence="3 6" id="KW-0479">Metal-binding</keyword>
<gene>
    <name evidence="10" type="ORF">EFA69_19270</name>
</gene>
<dbReference type="InterPro" id="IPR032858">
    <property type="entry name" value="CcoP_N"/>
</dbReference>
<dbReference type="PANTHER" id="PTHR33751:SF1">
    <property type="entry name" value="CBB3-TYPE CYTOCHROME C OXIDASE SUBUNIT FIXP"/>
    <property type="match status" value="1"/>
</dbReference>
<dbReference type="PANTHER" id="PTHR33751">
    <property type="entry name" value="CBB3-TYPE CYTOCHROME C OXIDASE SUBUNIT FIXP"/>
    <property type="match status" value="1"/>
</dbReference>
<dbReference type="InterPro" id="IPR050597">
    <property type="entry name" value="Cytochrome_c_Oxidase_Subunit"/>
</dbReference>
<feature type="transmembrane region" description="Helical" evidence="7">
    <location>
        <begin position="157"/>
        <end position="181"/>
    </location>
</feature>
<dbReference type="Gene3D" id="1.10.760.10">
    <property type="entry name" value="Cytochrome c-like domain"/>
    <property type="match status" value="2"/>
</dbReference>
<feature type="chain" id="PRO_5018123807" evidence="8">
    <location>
        <begin position="25"/>
        <end position="397"/>
    </location>
</feature>
<sequence length="397" mass="43140">MKRLLPYLASALFFAGAATQPAAAQDAVKGKSIFDANCAACHSVQEQVVGPALKDVHKRRDEKWIINFVKNSTKVIASGDKQAVEVFEKFGKVPMTSFEGSLSDGDIKDVVAFIKEESDKPAEAKAPEVTPADPNIDGAAPAASGFNWKAMPPVTQILVTLVGFLLLLVLVFLLVTFFQALPLLSKLYEKPGLQNSSMAKFIALMRGDTTSITGKAKDELMEDHSYDGIHEFDNDLPPWWKYTFYVTIVFGVVYLLNYHVMGGQLQTQEYEAEMQQAALLSAKSGGGDANEKTDFKPITDAAQLAEGEKAFMQNCAACHGQKGEGMVGPNLTDEFWLHGSDVNGIYKTIKYGVTSKGMVAWQGKLSNEQILQVSSYILSLKGSNPPNAKAPQGEKAK</sequence>
<proteinExistence type="predicted"/>
<feature type="transmembrane region" description="Helical" evidence="7">
    <location>
        <begin position="242"/>
        <end position="261"/>
    </location>
</feature>
<dbReference type="InterPro" id="IPR009056">
    <property type="entry name" value="Cyt_c-like_dom"/>
</dbReference>
<dbReference type="AlphaFoldDB" id="A0A3M9MRU3"/>
<dbReference type="EMBL" id="RJJE01000017">
    <property type="protein sequence ID" value="RNI28209.1"/>
    <property type="molecule type" value="Genomic_DNA"/>
</dbReference>
<evidence type="ECO:0000256" key="3">
    <source>
        <dbReference type="ARBA" id="ARBA00022723"/>
    </source>
</evidence>
<evidence type="ECO:0000256" key="2">
    <source>
        <dbReference type="ARBA" id="ARBA00022617"/>
    </source>
</evidence>
<evidence type="ECO:0000256" key="5">
    <source>
        <dbReference type="ARBA" id="ARBA00023004"/>
    </source>
</evidence>
<keyword evidence="4" id="KW-0249">Electron transport</keyword>
<dbReference type="InterPro" id="IPR036909">
    <property type="entry name" value="Cyt_c-like_dom_sf"/>
</dbReference>
<keyword evidence="2 6" id="KW-0349">Heme</keyword>
<dbReference type="Gene3D" id="6.10.280.130">
    <property type="match status" value="1"/>
</dbReference>
<keyword evidence="1" id="KW-0813">Transport</keyword>
<dbReference type="GO" id="GO:0020037">
    <property type="term" value="F:heme binding"/>
    <property type="evidence" value="ECO:0007669"/>
    <property type="project" value="InterPro"/>
</dbReference>
<dbReference type="RefSeq" id="WP_123134677.1">
    <property type="nucleotide sequence ID" value="NZ_RJJE01000017.1"/>
</dbReference>
<dbReference type="InterPro" id="IPR038414">
    <property type="entry name" value="CcoP_N_sf"/>
</dbReference>
<dbReference type="GO" id="GO:0009055">
    <property type="term" value="F:electron transfer activity"/>
    <property type="evidence" value="ECO:0007669"/>
    <property type="project" value="InterPro"/>
</dbReference>
<name>A0A3M9MRU3_9BACT</name>
<dbReference type="Proteomes" id="UP000271010">
    <property type="component" value="Unassembled WGS sequence"/>
</dbReference>
<keyword evidence="7" id="KW-1133">Transmembrane helix</keyword>
<dbReference type="SUPFAM" id="SSF46626">
    <property type="entry name" value="Cytochrome c"/>
    <property type="match status" value="2"/>
</dbReference>
<reference evidence="10 11" key="1">
    <citation type="submission" date="2018-11" db="EMBL/GenBank/DDBJ databases">
        <title>Rufibacter latericius sp. nov., isolated from water in Baiyang Lake.</title>
        <authorList>
            <person name="Yang Y."/>
        </authorList>
    </citation>
    <scope>NUCLEOTIDE SEQUENCE [LARGE SCALE GENOMIC DNA]</scope>
    <source>
        <strain evidence="10 11">MCC P1</strain>
    </source>
</reference>
<comment type="caution">
    <text evidence="10">The sequence shown here is derived from an EMBL/GenBank/DDBJ whole genome shotgun (WGS) entry which is preliminary data.</text>
</comment>
<dbReference type="Pfam" id="PF14715">
    <property type="entry name" value="FixP_N"/>
    <property type="match status" value="1"/>
</dbReference>
<dbReference type="OrthoDB" id="9811281at2"/>
<keyword evidence="7" id="KW-0472">Membrane</keyword>
<feature type="domain" description="Cytochrome c" evidence="9">
    <location>
        <begin position="25"/>
        <end position="118"/>
    </location>
</feature>
<dbReference type="PROSITE" id="PS51007">
    <property type="entry name" value="CYTC"/>
    <property type="match status" value="2"/>
</dbReference>
<dbReference type="Pfam" id="PF13442">
    <property type="entry name" value="Cytochrome_CBB3"/>
    <property type="match status" value="1"/>
</dbReference>
<keyword evidence="7" id="KW-0812">Transmembrane</keyword>
<keyword evidence="8" id="KW-0732">Signal</keyword>
<keyword evidence="5 6" id="KW-0408">Iron</keyword>
<protein>
    <submittedName>
        <fullName evidence="10">Cytochrome c class i</fullName>
    </submittedName>
</protein>
<keyword evidence="11" id="KW-1185">Reference proteome</keyword>
<dbReference type="Pfam" id="PF00034">
    <property type="entry name" value="Cytochrom_C"/>
    <property type="match status" value="1"/>
</dbReference>
<feature type="domain" description="Cytochrome c" evidence="9">
    <location>
        <begin position="302"/>
        <end position="381"/>
    </location>
</feature>
<dbReference type="PRINTS" id="PR00605">
    <property type="entry name" value="CYTCHROMECIC"/>
</dbReference>
<dbReference type="GO" id="GO:0005506">
    <property type="term" value="F:iron ion binding"/>
    <property type="evidence" value="ECO:0007669"/>
    <property type="project" value="InterPro"/>
</dbReference>